<evidence type="ECO:0000256" key="5">
    <source>
        <dbReference type="ARBA" id="ARBA00022801"/>
    </source>
</evidence>
<keyword evidence="6 12" id="KW-0862">Zinc</keyword>
<comment type="similarity">
    <text evidence="12">Belongs to the metallo-beta-lactamase superfamily. RNA-metabolizing metallo-beta-lactamase-like family. FttA subfamily.</text>
</comment>
<evidence type="ECO:0000256" key="2">
    <source>
        <dbReference type="ARBA" id="ARBA00022722"/>
    </source>
</evidence>
<dbReference type="Gene3D" id="3.40.50.10890">
    <property type="match status" value="1"/>
</dbReference>
<dbReference type="EMBL" id="DTAD01000017">
    <property type="protein sequence ID" value="HGN89805.1"/>
    <property type="molecule type" value="Genomic_DNA"/>
</dbReference>
<dbReference type="EMBL" id="DRXG01000034">
    <property type="protein sequence ID" value="HHN52025.1"/>
    <property type="molecule type" value="Genomic_DNA"/>
</dbReference>
<dbReference type="GO" id="GO:0003723">
    <property type="term" value="F:RNA binding"/>
    <property type="evidence" value="ECO:0007669"/>
    <property type="project" value="UniProtKB-UniRule"/>
</dbReference>
<feature type="domain" description="Metallo-beta-lactamase" evidence="13">
    <location>
        <begin position="194"/>
        <end position="406"/>
    </location>
</feature>
<feature type="region of interest" description="Metallo-beta-lactamase N-terminus" evidence="12">
    <location>
        <begin position="181"/>
        <end position="385"/>
    </location>
</feature>
<evidence type="ECO:0000256" key="1">
    <source>
        <dbReference type="ARBA" id="ARBA00022472"/>
    </source>
</evidence>
<evidence type="ECO:0000256" key="4">
    <source>
        <dbReference type="ARBA" id="ARBA00022759"/>
    </source>
</evidence>
<dbReference type="Pfam" id="PF10996">
    <property type="entry name" value="Beta-Casp"/>
    <property type="match status" value="1"/>
</dbReference>
<evidence type="ECO:0000256" key="7">
    <source>
        <dbReference type="ARBA" id="ARBA00022839"/>
    </source>
</evidence>
<evidence type="ECO:0000256" key="9">
    <source>
        <dbReference type="ARBA" id="ARBA00023015"/>
    </source>
</evidence>
<evidence type="ECO:0000256" key="10">
    <source>
        <dbReference type="ARBA" id="ARBA00023125"/>
    </source>
</evidence>
<feature type="binding site" evidence="12">
    <location>
        <position position="249"/>
    </location>
    <ligand>
        <name>Zn(2+)</name>
        <dbReference type="ChEBI" id="CHEBI:29105"/>
        <label>2</label>
    </ligand>
</feature>
<comment type="cofactor">
    <cofactor evidence="12">
        <name>Zn(2+)</name>
        <dbReference type="ChEBI" id="CHEBI:29105"/>
    </cofactor>
    <text evidence="12">Binds 2 Zn(2+) ions, which are required for nuclease activity.</text>
</comment>
<dbReference type="InterPro" id="IPR022712">
    <property type="entry name" value="Beta_Casp"/>
</dbReference>
<dbReference type="AlphaFoldDB" id="A0A7C4DZH4"/>
<dbReference type="InterPro" id="IPR033769">
    <property type="entry name" value="TffA_KH"/>
</dbReference>
<feature type="binding site" evidence="12">
    <location>
        <position position="248"/>
    </location>
    <ligand>
        <name>Zn(2+)</name>
        <dbReference type="ChEBI" id="CHEBI:29105"/>
        <label>2</label>
    </ligand>
</feature>
<dbReference type="EC" id="3.1.-.-" evidence="12"/>
<reference evidence="16" key="1">
    <citation type="journal article" date="2020" name="mSystems">
        <title>Genome- and Community-Level Interaction Insights into Carbon Utilization and Element Cycling Functions of Hydrothermarchaeota in Hydrothermal Sediment.</title>
        <authorList>
            <person name="Zhou Z."/>
            <person name="Liu Y."/>
            <person name="Xu W."/>
            <person name="Pan J."/>
            <person name="Luo Z.H."/>
            <person name="Li M."/>
        </authorList>
    </citation>
    <scope>NUCLEOTIDE SEQUENCE [LARGE SCALE GENOMIC DNA]</scope>
    <source>
        <strain evidence="17">SpSt-1073</strain>
        <strain evidence="16">SpSt-613</strain>
        <strain evidence="15">SpSt-669</strain>
    </source>
</reference>
<feature type="domain" description="Beta-Casp" evidence="14">
    <location>
        <begin position="422"/>
        <end position="546"/>
    </location>
</feature>
<keyword evidence="10 12" id="KW-0238">DNA-binding</keyword>
<sequence>MRELASVERVRTELLRYFSSLETREQPVSRIEYEGPRIAVYTSSREVFRERDKIARELVTLIKKRVVIRPDVGLRRPREEAEEIIKRVLGNGFRLIFDEPLGEIVVESSDPRITNIDRTEVLNQLIEETGWVIRINRDPLMSSKTIERIKRYLYWDTEEKLDILRRVGERVFRTMTFESRDVRITVLGAGRQVGRSCILIQTSESTVMLDCGLSAGATSSLSFYPRFDAIPNLVEELDAVVLSHAHLDHVGLVPYLFKYGYRGPVYAVEPTLPLMALEVTDYVSVAGKEGTFAPYGESDIRLALQHSFPLKYGVVTNITPDIRLIFYNAGHILGSSAIHLHIGEGLHNIVYTGDFKYERSTALDPCVSKFPRVETLIMESTYGATPVPYTLEQSETLLAEKITATINRGGKVIIPVPAIGRAQEIMLVLNKLFSEKKLVETPVFLDGLVIEATAIHTGFPDYFTAELQQRLREGENIFLSEYFTPVKGESQRQEILEMREPMVVISTSGMLEGGPVLKYLKAFGGDENNLLLFVSYQVEGTLGRTLLKGVREVLLRNGEGRPEVLNVKMQVEKVDGFSGHSSRQQLINYVKRIMPKPRNIILVHGEENAVESLATALTRITPASIFTPHNLETIVPVT</sequence>
<dbReference type="GO" id="GO:0006353">
    <property type="term" value="P:DNA-templated transcription termination"/>
    <property type="evidence" value="ECO:0007669"/>
    <property type="project" value="UniProtKB-UniRule"/>
</dbReference>
<name>A0A7C4DZH4_CALS0</name>
<dbReference type="InterPro" id="IPR019975">
    <property type="entry name" value="aCPSF1"/>
</dbReference>
<comment type="function">
    <text evidence="12">Terminates transcription on the whole genome. Termination is linked to FttA-mediated RNA cleavage and does not require NTP hydrolysis. Cleaves endonucleolytically at the RNA exit channel of RNA polymerase (RNAP); the 5'-3' exonuclease activity of this protein degrades the nascent RNA released from RNAP.</text>
</comment>
<accession>A0A7C4DZH4</accession>
<evidence type="ECO:0000313" key="17">
    <source>
        <dbReference type="EMBL" id="HHN52025.1"/>
    </source>
</evidence>
<evidence type="ECO:0000259" key="13">
    <source>
        <dbReference type="SMART" id="SM00849"/>
    </source>
</evidence>
<dbReference type="PANTHER" id="PTHR11203:SF51">
    <property type="entry name" value="CLEAVAGE AND POLYADENYLATION SPECIFICITY FACTOR"/>
    <property type="match status" value="1"/>
</dbReference>
<dbReference type="Pfam" id="PF07521">
    <property type="entry name" value="RMMBL"/>
    <property type="match status" value="1"/>
</dbReference>
<feature type="binding site" evidence="12">
    <location>
        <position position="244"/>
    </location>
    <ligand>
        <name>Zn(2+)</name>
        <dbReference type="ChEBI" id="CHEBI:29105"/>
        <label>1</label>
    </ligand>
</feature>
<feature type="binding site" evidence="12">
    <location>
        <position position="354"/>
    </location>
    <ligand>
        <name>Zn(2+)</name>
        <dbReference type="ChEBI" id="CHEBI:29105"/>
        <label>2</label>
    </ligand>
</feature>
<comment type="caution">
    <text evidence="12">Lacks conserved residue(s) required for the propagation of feature annotation.</text>
</comment>
<dbReference type="InterPro" id="IPR050698">
    <property type="entry name" value="MBL"/>
</dbReference>
<keyword evidence="7 12" id="KW-0269">Exonuclease</keyword>
<feature type="region of interest" description="KHa" evidence="12">
    <location>
        <begin position="8"/>
        <end position="75"/>
    </location>
</feature>
<protein>
    <recommendedName>
        <fullName evidence="12">Transcription termination factor FttA</fullName>
        <ecNumber evidence="12">3.1.-.-</ecNumber>
    </recommendedName>
</protein>
<feature type="binding site" evidence="12">
    <location>
        <position position="354"/>
    </location>
    <ligand>
        <name>Zn(2+)</name>
        <dbReference type="ChEBI" id="CHEBI:29105"/>
        <label>1</label>
    </ligand>
</feature>
<gene>
    <name evidence="12" type="primary">fttA</name>
    <name evidence="17" type="ORF">ENM30_01790</name>
    <name evidence="16" type="ORF">ENT82_01570</name>
    <name evidence="15" type="ORF">ENU43_01200</name>
</gene>
<comment type="subunit">
    <text evidence="12">Homodimer. Interacts with RNA polymerase (RNAP), interacts with the Spt4-Spt5 complex.</text>
</comment>
<keyword evidence="9 12" id="KW-0805">Transcription regulation</keyword>
<dbReference type="InterPro" id="IPR036866">
    <property type="entry name" value="RibonucZ/Hydroxyglut_hydro"/>
</dbReference>
<keyword evidence="2 12" id="KW-0540">Nuclease</keyword>
<proteinExistence type="inferred from homology"/>
<feature type="binding site" evidence="12">
    <location>
        <position position="604"/>
    </location>
    <ligand>
        <name>Zn(2+)</name>
        <dbReference type="ChEBI" id="CHEBI:29105"/>
        <label>2</label>
    </ligand>
</feature>
<dbReference type="Gene3D" id="3.30.300.20">
    <property type="match status" value="1"/>
</dbReference>
<evidence type="ECO:0000256" key="8">
    <source>
        <dbReference type="ARBA" id="ARBA00022884"/>
    </source>
</evidence>
<evidence type="ECO:0000256" key="3">
    <source>
        <dbReference type="ARBA" id="ARBA00022723"/>
    </source>
</evidence>
<keyword evidence="5 12" id="KW-0378">Hydrolase</keyword>
<dbReference type="GO" id="GO:0004521">
    <property type="term" value="F:RNA endonuclease activity"/>
    <property type="evidence" value="ECO:0007669"/>
    <property type="project" value="UniProtKB-UniRule"/>
</dbReference>
<keyword evidence="11" id="KW-0804">Transcription</keyword>
<dbReference type="GO" id="GO:0003677">
    <property type="term" value="F:DNA binding"/>
    <property type="evidence" value="ECO:0007669"/>
    <property type="project" value="UniProtKB-KW"/>
</dbReference>
<evidence type="ECO:0000259" key="14">
    <source>
        <dbReference type="SMART" id="SM01027"/>
    </source>
</evidence>
<evidence type="ECO:0000313" key="15">
    <source>
        <dbReference type="EMBL" id="HGL40274.1"/>
    </source>
</evidence>
<keyword evidence="4 12" id="KW-0255">Endonuclease</keyword>
<dbReference type="Pfam" id="PF00753">
    <property type="entry name" value="Lactamase_B"/>
    <property type="match status" value="1"/>
</dbReference>
<dbReference type="SUPFAM" id="SSF56281">
    <property type="entry name" value="Metallo-hydrolase/oxidoreductase"/>
    <property type="match status" value="1"/>
</dbReference>
<dbReference type="Gene3D" id="3.60.15.10">
    <property type="entry name" value="Ribonuclease Z/Hydroxyacylglutathione hydrolase-like"/>
    <property type="match status" value="1"/>
</dbReference>
<dbReference type="CDD" id="cd16295">
    <property type="entry name" value="TTHA0252-CPSF-like_MBL-fold"/>
    <property type="match status" value="1"/>
</dbReference>
<keyword evidence="8 12" id="KW-0694">RNA-binding</keyword>
<dbReference type="SMART" id="SM00849">
    <property type="entry name" value="Lactamase_B"/>
    <property type="match status" value="1"/>
</dbReference>
<dbReference type="InterPro" id="IPR015946">
    <property type="entry name" value="KH_dom-like_a/b"/>
</dbReference>
<dbReference type="EMBL" id="DTCM01000014">
    <property type="protein sequence ID" value="HGL40274.1"/>
    <property type="molecule type" value="Genomic_DNA"/>
</dbReference>
<dbReference type="GO" id="GO:0008270">
    <property type="term" value="F:zinc ion binding"/>
    <property type="evidence" value="ECO:0007669"/>
    <property type="project" value="UniProtKB-UniRule"/>
</dbReference>
<evidence type="ECO:0000256" key="11">
    <source>
        <dbReference type="ARBA" id="ARBA00023163"/>
    </source>
</evidence>
<dbReference type="InterPro" id="IPR001279">
    <property type="entry name" value="Metallo-B-lactamas"/>
</dbReference>
<dbReference type="Pfam" id="PF17214">
    <property type="entry name" value="KH_TffA"/>
    <property type="match status" value="1"/>
</dbReference>
<comment type="caution">
    <text evidence="16">The sequence shown here is derived from an EMBL/GenBank/DDBJ whole genome shotgun (WGS) entry which is preliminary data.</text>
</comment>
<dbReference type="Gene3D" id="3.30.300.230">
    <property type="match status" value="1"/>
</dbReference>
<dbReference type="SMART" id="SM01027">
    <property type="entry name" value="Beta-Casp"/>
    <property type="match status" value="1"/>
</dbReference>
<feature type="binding site" evidence="12">
    <location>
        <position position="331"/>
    </location>
    <ligand>
        <name>Zn(2+)</name>
        <dbReference type="ChEBI" id="CHEBI:29105"/>
        <label>1</label>
    </ligand>
</feature>
<organism evidence="16">
    <name type="scientific">Caldiarchaeum subterraneum</name>
    <dbReference type="NCBI Taxonomy" id="311458"/>
    <lineage>
        <taxon>Archaea</taxon>
        <taxon>Nitrososphaerota</taxon>
        <taxon>Candidatus Caldarchaeales</taxon>
        <taxon>Candidatus Caldarchaeaceae</taxon>
        <taxon>Candidatus Caldarchaeum</taxon>
    </lineage>
</organism>
<feature type="region of interest" description="Metallo-beta-lactamase C-terminus" evidence="12">
    <location>
        <begin position="579"/>
        <end position="637"/>
    </location>
</feature>
<keyword evidence="1 12" id="KW-0806">Transcription termination</keyword>
<evidence type="ECO:0000256" key="12">
    <source>
        <dbReference type="HAMAP-Rule" id="MF_00870"/>
    </source>
</evidence>
<dbReference type="PANTHER" id="PTHR11203">
    <property type="entry name" value="CLEAVAGE AND POLYADENYLATION SPECIFICITY FACTOR FAMILY MEMBER"/>
    <property type="match status" value="1"/>
</dbReference>
<evidence type="ECO:0000313" key="16">
    <source>
        <dbReference type="EMBL" id="HGN89805.1"/>
    </source>
</evidence>
<dbReference type="NCBIfam" id="TIGR03675">
    <property type="entry name" value="arCOG00543"/>
    <property type="match status" value="1"/>
</dbReference>
<feature type="binding site" evidence="12">
    <location>
        <position position="246"/>
    </location>
    <ligand>
        <name>Zn(2+)</name>
        <dbReference type="ChEBI" id="CHEBI:29105"/>
        <label>1</label>
    </ligand>
</feature>
<dbReference type="InterPro" id="IPR011108">
    <property type="entry name" value="RMMBL"/>
</dbReference>
<dbReference type="HAMAP" id="MF_00870">
    <property type="entry name" value="FttA"/>
    <property type="match status" value="1"/>
</dbReference>
<keyword evidence="3 12" id="KW-0479">Metal-binding</keyword>
<dbReference type="GO" id="GO:0004532">
    <property type="term" value="F:RNA exonuclease activity"/>
    <property type="evidence" value="ECO:0007669"/>
    <property type="project" value="UniProtKB-UniRule"/>
</dbReference>
<evidence type="ECO:0000256" key="6">
    <source>
        <dbReference type="ARBA" id="ARBA00022833"/>
    </source>
</evidence>